<comment type="similarity">
    <text evidence="1">Belongs to the calycin superfamily. Fatty-acid binding protein (FABP) family.</text>
</comment>
<evidence type="ECO:0000256" key="2">
    <source>
        <dbReference type="ARBA" id="ARBA00023121"/>
    </source>
</evidence>
<keyword evidence="2" id="KW-0446">Lipid-binding</keyword>
<dbReference type="CDD" id="cd00742">
    <property type="entry name" value="FABP"/>
    <property type="match status" value="1"/>
</dbReference>
<dbReference type="Gene3D" id="2.40.128.20">
    <property type="match status" value="1"/>
</dbReference>
<dbReference type="PANTHER" id="PTHR11955">
    <property type="entry name" value="FATTY ACID BINDING PROTEIN"/>
    <property type="match status" value="1"/>
</dbReference>
<name>A0AAN4ZC62_9BILA</name>
<accession>A0AAN4ZC62</accession>
<evidence type="ECO:0000259" key="3">
    <source>
        <dbReference type="Pfam" id="PF00061"/>
    </source>
</evidence>
<feature type="domain" description="Lipocalin/cytosolic fatty-acid binding" evidence="3">
    <location>
        <begin position="14"/>
        <end position="85"/>
    </location>
</feature>
<dbReference type="Pfam" id="PF00061">
    <property type="entry name" value="Lipocalin"/>
    <property type="match status" value="1"/>
</dbReference>
<evidence type="ECO:0000313" key="5">
    <source>
        <dbReference type="Proteomes" id="UP001328107"/>
    </source>
</evidence>
<dbReference type="InterPro" id="IPR000463">
    <property type="entry name" value="Fatty_acid-bd"/>
</dbReference>
<evidence type="ECO:0000256" key="1">
    <source>
        <dbReference type="ARBA" id="ARBA00008390"/>
    </source>
</evidence>
<reference evidence="5" key="1">
    <citation type="submission" date="2022-10" db="EMBL/GenBank/DDBJ databases">
        <title>Genome assembly of Pristionchus species.</title>
        <authorList>
            <person name="Yoshida K."/>
            <person name="Sommer R.J."/>
        </authorList>
    </citation>
    <scope>NUCLEOTIDE SEQUENCE [LARGE SCALE GENOMIC DNA]</scope>
    <source>
        <strain evidence="5">RS5460</strain>
    </source>
</reference>
<dbReference type="EMBL" id="BTRK01000002">
    <property type="protein sequence ID" value="GMR35818.1"/>
    <property type="molecule type" value="Genomic_DNA"/>
</dbReference>
<dbReference type="AlphaFoldDB" id="A0AAN4ZC62"/>
<comment type="caution">
    <text evidence="4">The sequence shown here is derived from an EMBL/GenBank/DDBJ whole genome shotgun (WGS) entry which is preliminary data.</text>
</comment>
<evidence type="ECO:0000313" key="4">
    <source>
        <dbReference type="EMBL" id="GMR35818.1"/>
    </source>
</evidence>
<sequence length="90" mass="10485">MAAAKFIGRFLCTESENFEEYLKEVGFGYFVRKTAINMSVTIDIKMQGKKWIISQESTFKTISLEFELDKEFEETTADGRRYMTLVTFTP</sequence>
<dbReference type="PRINTS" id="PR00178">
    <property type="entry name" value="FATTYACIDBP"/>
</dbReference>
<dbReference type="InterPro" id="IPR000566">
    <property type="entry name" value="Lipocln_cytosolic_FA-bd_dom"/>
</dbReference>
<dbReference type="Proteomes" id="UP001328107">
    <property type="component" value="Unassembled WGS sequence"/>
</dbReference>
<protein>
    <recommendedName>
        <fullName evidence="3">Lipocalin/cytosolic fatty-acid binding domain-containing protein</fullName>
    </recommendedName>
</protein>
<dbReference type="InterPro" id="IPR012674">
    <property type="entry name" value="Calycin"/>
</dbReference>
<dbReference type="InterPro" id="IPR031259">
    <property type="entry name" value="ILBP"/>
</dbReference>
<feature type="non-terminal residue" evidence="4">
    <location>
        <position position="90"/>
    </location>
</feature>
<dbReference type="SUPFAM" id="SSF50814">
    <property type="entry name" value="Lipocalins"/>
    <property type="match status" value="1"/>
</dbReference>
<gene>
    <name evidence="4" type="ORF">PMAYCL1PPCAC_06013</name>
</gene>
<proteinExistence type="inferred from homology"/>
<dbReference type="GO" id="GO:0008289">
    <property type="term" value="F:lipid binding"/>
    <property type="evidence" value="ECO:0007669"/>
    <property type="project" value="UniProtKB-KW"/>
</dbReference>
<keyword evidence="5" id="KW-1185">Reference proteome</keyword>
<organism evidence="4 5">
    <name type="scientific">Pristionchus mayeri</name>
    <dbReference type="NCBI Taxonomy" id="1317129"/>
    <lineage>
        <taxon>Eukaryota</taxon>
        <taxon>Metazoa</taxon>
        <taxon>Ecdysozoa</taxon>
        <taxon>Nematoda</taxon>
        <taxon>Chromadorea</taxon>
        <taxon>Rhabditida</taxon>
        <taxon>Rhabditina</taxon>
        <taxon>Diplogasteromorpha</taxon>
        <taxon>Diplogasteroidea</taxon>
        <taxon>Neodiplogasteridae</taxon>
        <taxon>Pristionchus</taxon>
    </lineage>
</organism>